<name>A0ABQ2R3H5_9GAMM</name>
<gene>
    <name evidence="1" type="ORF">GCM10009411_10510</name>
</gene>
<evidence type="ECO:0000313" key="2">
    <source>
        <dbReference type="Proteomes" id="UP000619118"/>
    </source>
</evidence>
<sequence length="49" mass="5730">MAETVYSGSVEPDQARTCEGNKRNNHFLLRHHVDHLALWLMGLYHPFTH</sequence>
<keyword evidence="2" id="KW-1185">Reference proteome</keyword>
<dbReference type="EMBL" id="BMQX01000005">
    <property type="protein sequence ID" value="GGQ11711.1"/>
    <property type="molecule type" value="Genomic_DNA"/>
</dbReference>
<dbReference type="Proteomes" id="UP000619118">
    <property type="component" value="Unassembled WGS sequence"/>
</dbReference>
<evidence type="ECO:0000313" key="1">
    <source>
        <dbReference type="EMBL" id="GGQ11711.1"/>
    </source>
</evidence>
<comment type="caution">
    <text evidence="1">The sequence shown here is derived from an EMBL/GenBank/DDBJ whole genome shotgun (WGS) entry which is preliminary data.</text>
</comment>
<protein>
    <submittedName>
        <fullName evidence="1">Uncharacterized protein</fullName>
    </submittedName>
</protein>
<proteinExistence type="predicted"/>
<accession>A0ABQ2R3H5</accession>
<organism evidence="1 2">
    <name type="scientific">Shewanella litoralis</name>
    <dbReference type="NCBI Taxonomy" id="2282700"/>
    <lineage>
        <taxon>Bacteria</taxon>
        <taxon>Pseudomonadati</taxon>
        <taxon>Pseudomonadota</taxon>
        <taxon>Gammaproteobacteria</taxon>
        <taxon>Alteromonadales</taxon>
        <taxon>Shewanellaceae</taxon>
        <taxon>Shewanella</taxon>
    </lineage>
</organism>
<reference evidence="2" key="1">
    <citation type="journal article" date="2019" name="Int. J. Syst. Evol. Microbiol.">
        <title>The Global Catalogue of Microorganisms (GCM) 10K type strain sequencing project: providing services to taxonomists for standard genome sequencing and annotation.</title>
        <authorList>
            <consortium name="The Broad Institute Genomics Platform"/>
            <consortium name="The Broad Institute Genome Sequencing Center for Infectious Disease"/>
            <person name="Wu L."/>
            <person name="Ma J."/>
        </authorList>
    </citation>
    <scope>NUCLEOTIDE SEQUENCE [LARGE SCALE GENOMIC DNA]</scope>
    <source>
        <strain evidence="2">JCM 32306</strain>
    </source>
</reference>